<sequence>MTARRQASTTSLAQFARAVSPELGDKSLDFCNAFWGTGDGGVDVLFARMRGATRTMEELRNFWKERALIEEQYAKRLAGLAKFTLGRDEIGDLRTSLDTLRLETEKQSGFHLMVAQQIKNDLEGQATTFLSKQQQHKKTYQALIEKEFKNKQTQESYVTKAREKYESDCMRINSLTAESTLMQGKDLENIQKKLDRVQQTVQANERDFANFARALQDNVRKWEMSWKAFCDSCQDMEEERLEFMKDNVWAYANSVSTVCVADDQSCEAIRLSLEQVEPERDMQNFVREYGTGNDIPDPPGFVNYANPNAIPSASQPPSTRPANFARTSGRPRETAPSPPPPDDDQEPSTNLAGVGLGIARQADAAADAQARSASRASYRNGNGPEVPPVNGHAPPQAAPVSRSQQPPAGGMRPADSQADVIDPTAKTMIKIGDNAYDVDLSRDPQAQTGRGSAQNGNAVVTPIKVGQEDDPLARQMAELKRAAPARGMSVRRSGNWQNAAPQAPSPTAGGQHGVSSLTKRDSTTKLSPPPGGSENRGRPPSRDYRHSADIVVGAYPIPSSRPASPNPPTAKYMMPPPQTPAGPGANLPVQEILADYQQSFPGERKSLSRPPSQAGHASGMPGHSPRPSQSSVHRERPLSMGGQAGVGAQGRSVSPQPYAPVSRSTSPAALHHAPAAPAPNSSVSSRNSYSSRVTPPSVNGTNGQTHNHSLSRNSVRRNSTSNSIRQNSMSVPQPVAQQQRATSPGPGGAPMRQNSMTVPQTGAQRQGAPSPGPNRHSSMSVPQAAPHQQRPTSPNSVGIALDLNGRVVTDSMADMYAQRQQQQQQQQQQQTQYGQPPPQNQPPPQQQHSVARRPTYTVNSNGYPQQTMPPQAPTQYPPTPVSTYSQQYGVQQPQQAPPPQRMYGAPPPAQYQQPQVYQPQPHEYTRQGAVVQNLHRGASMNGYYEQGGYAQPQQQQQQQQQQPFAYRAPSPARAPSPQPPPLPTGFTEDGRPVLFYVKALYDYQATIDEEFDFQSGDVIAVTATPEDGWWSGELLDEARRQPGRHVFPSNFVCLF</sequence>
<feature type="domain" description="F-BAR" evidence="10">
    <location>
        <begin position="28"/>
        <end position="281"/>
    </location>
</feature>
<dbReference type="InterPro" id="IPR027267">
    <property type="entry name" value="AH/BAR_dom_sf"/>
</dbReference>
<comment type="subcellular location">
    <subcellularLocation>
        <location evidence="1">Cytoplasm</location>
        <location evidence="1">Cytoskeleton</location>
    </subcellularLocation>
</comment>
<keyword evidence="5" id="KW-0206">Cytoskeleton</keyword>
<dbReference type="InterPro" id="IPR001452">
    <property type="entry name" value="SH3_domain"/>
</dbReference>
<feature type="domain" description="SH3" evidence="9">
    <location>
        <begin position="992"/>
        <end position="1055"/>
    </location>
</feature>
<dbReference type="SUPFAM" id="SSF103657">
    <property type="entry name" value="BAR/IMD domain-like"/>
    <property type="match status" value="1"/>
</dbReference>
<dbReference type="Gene3D" id="2.30.30.40">
    <property type="entry name" value="SH3 Domains"/>
    <property type="match status" value="1"/>
</dbReference>
<feature type="compositionally biased region" description="Polar residues" evidence="8">
    <location>
        <begin position="444"/>
        <end position="458"/>
    </location>
</feature>
<dbReference type="SMART" id="SM00326">
    <property type="entry name" value="SH3"/>
    <property type="match status" value="1"/>
</dbReference>
<evidence type="ECO:0000259" key="10">
    <source>
        <dbReference type="PROSITE" id="PS51741"/>
    </source>
</evidence>
<feature type="compositionally biased region" description="Basic and acidic residues" evidence="8">
    <location>
        <begin position="535"/>
        <end position="548"/>
    </location>
</feature>
<dbReference type="FunFam" id="2.30.30.40:FF:000312">
    <property type="entry name" value="Related to Cell division control protein 15"/>
    <property type="match status" value="1"/>
</dbReference>
<feature type="compositionally biased region" description="Low complexity" evidence="8">
    <location>
        <begin position="664"/>
        <end position="695"/>
    </location>
</feature>
<dbReference type="InterPro" id="IPR031160">
    <property type="entry name" value="F_BAR_dom"/>
</dbReference>
<dbReference type="Pfam" id="PF00018">
    <property type="entry name" value="SH3_1"/>
    <property type="match status" value="1"/>
</dbReference>
<dbReference type="Gene3D" id="1.20.1270.60">
    <property type="entry name" value="Arfaptin homology (AH) domain/BAR domain"/>
    <property type="match status" value="1"/>
</dbReference>
<evidence type="ECO:0000256" key="1">
    <source>
        <dbReference type="ARBA" id="ARBA00004245"/>
    </source>
</evidence>
<feature type="compositionally biased region" description="Polar residues" evidence="8">
    <location>
        <begin position="696"/>
        <end position="706"/>
    </location>
</feature>
<dbReference type="GO" id="GO:0009898">
    <property type="term" value="C:cytoplasmic side of plasma membrane"/>
    <property type="evidence" value="ECO:0007669"/>
    <property type="project" value="TreeGrafter"/>
</dbReference>
<dbReference type="PROSITE" id="PS50002">
    <property type="entry name" value="SH3"/>
    <property type="match status" value="1"/>
</dbReference>
<dbReference type="RefSeq" id="XP_040763148.1">
    <property type="nucleotide sequence ID" value="XM_040914496.1"/>
</dbReference>
<keyword evidence="2 6" id="KW-0728">SH3 domain</keyword>
<dbReference type="CDD" id="cd00174">
    <property type="entry name" value="SH3"/>
    <property type="match status" value="1"/>
</dbReference>
<feature type="compositionally biased region" description="Low complexity" evidence="8">
    <location>
        <begin position="359"/>
        <end position="377"/>
    </location>
</feature>
<dbReference type="Pfam" id="PF00611">
    <property type="entry name" value="FCH"/>
    <property type="match status" value="1"/>
</dbReference>
<evidence type="ECO:0000256" key="7">
    <source>
        <dbReference type="PROSITE-ProRule" id="PRU01077"/>
    </source>
</evidence>
<accession>A0A165DQJ7</accession>
<dbReference type="SUPFAM" id="SSF50044">
    <property type="entry name" value="SH3-domain"/>
    <property type="match status" value="1"/>
</dbReference>
<evidence type="ECO:0000256" key="4">
    <source>
        <dbReference type="ARBA" id="ARBA00022553"/>
    </source>
</evidence>
<dbReference type="PANTHER" id="PTHR23065">
    <property type="entry name" value="PROLINE-SERINE-THREONINE PHOSPHATASE INTERACTING PROTEIN 1"/>
    <property type="match status" value="1"/>
</dbReference>
<dbReference type="GO" id="GO:0120104">
    <property type="term" value="C:mitotic actomyosin contractile ring, proximal layer"/>
    <property type="evidence" value="ECO:0007669"/>
    <property type="project" value="TreeGrafter"/>
</dbReference>
<feature type="compositionally biased region" description="Low complexity" evidence="8">
    <location>
        <begin position="818"/>
        <end position="834"/>
    </location>
</feature>
<feature type="region of interest" description="Disordered" evidence="8">
    <location>
        <begin position="288"/>
        <end position="420"/>
    </location>
</feature>
<evidence type="ECO:0000256" key="8">
    <source>
        <dbReference type="SAM" id="MobiDB-lite"/>
    </source>
</evidence>
<dbReference type="STRING" id="1314785.A0A165DQJ7"/>
<feature type="region of interest" description="Disordered" evidence="8">
    <location>
        <begin position="814"/>
        <end position="918"/>
    </location>
</feature>
<feature type="compositionally biased region" description="Pro residues" evidence="8">
    <location>
        <begin position="835"/>
        <end position="845"/>
    </location>
</feature>
<dbReference type="EMBL" id="KV427630">
    <property type="protein sequence ID" value="KZT05408.1"/>
    <property type="molecule type" value="Genomic_DNA"/>
</dbReference>
<protein>
    <recommendedName>
        <fullName evidence="13">SH3 domain-containing protein</fullName>
    </recommendedName>
</protein>
<feature type="compositionally biased region" description="Pro residues" evidence="8">
    <location>
        <begin position="564"/>
        <end position="580"/>
    </location>
</feature>
<feature type="compositionally biased region" description="Pro residues" evidence="8">
    <location>
        <begin position="972"/>
        <end position="983"/>
    </location>
</feature>
<reference evidence="11 12" key="1">
    <citation type="journal article" date="2016" name="Mol. Biol. Evol.">
        <title>Comparative Genomics of Early-Diverging Mushroom-Forming Fungi Provides Insights into the Origins of Lignocellulose Decay Capabilities.</title>
        <authorList>
            <person name="Nagy L.G."/>
            <person name="Riley R."/>
            <person name="Tritt A."/>
            <person name="Adam C."/>
            <person name="Daum C."/>
            <person name="Floudas D."/>
            <person name="Sun H."/>
            <person name="Yadav J.S."/>
            <person name="Pangilinan J."/>
            <person name="Larsson K.H."/>
            <person name="Matsuura K."/>
            <person name="Barry K."/>
            <person name="Labutti K."/>
            <person name="Kuo R."/>
            <person name="Ohm R.A."/>
            <person name="Bhattacharya S.S."/>
            <person name="Shirouzu T."/>
            <person name="Yoshinaga Y."/>
            <person name="Martin F.M."/>
            <person name="Grigoriev I.V."/>
            <person name="Hibbett D.S."/>
        </authorList>
    </citation>
    <scope>NUCLEOTIDE SEQUENCE [LARGE SCALE GENOMIC DNA]</scope>
    <source>
        <strain evidence="11 12">93-53</strain>
    </source>
</reference>
<dbReference type="PROSITE" id="PS51741">
    <property type="entry name" value="F_BAR"/>
    <property type="match status" value="1"/>
</dbReference>
<dbReference type="GeneID" id="63831523"/>
<feature type="compositionally biased region" description="Polar residues" evidence="8">
    <location>
        <begin position="752"/>
        <end position="764"/>
    </location>
</feature>
<feature type="compositionally biased region" description="Pro residues" evidence="8">
    <location>
        <begin position="895"/>
        <end position="909"/>
    </location>
</feature>
<dbReference type="GO" id="GO:0005543">
    <property type="term" value="F:phospholipid binding"/>
    <property type="evidence" value="ECO:0007669"/>
    <property type="project" value="TreeGrafter"/>
</dbReference>
<dbReference type="PANTHER" id="PTHR23065:SF7">
    <property type="entry name" value="NOSTRIN, ISOFORM H"/>
    <property type="match status" value="1"/>
</dbReference>
<dbReference type="PRINTS" id="PR00499">
    <property type="entry name" value="P67PHOX"/>
</dbReference>
<dbReference type="SMART" id="SM00055">
    <property type="entry name" value="FCH"/>
    <property type="match status" value="1"/>
</dbReference>
<keyword evidence="7" id="KW-0175">Coiled coil</keyword>
<feature type="region of interest" description="Disordered" evidence="8">
    <location>
        <begin position="941"/>
        <end position="987"/>
    </location>
</feature>
<dbReference type="InterPro" id="IPR036028">
    <property type="entry name" value="SH3-like_dom_sf"/>
</dbReference>
<evidence type="ECO:0000313" key="12">
    <source>
        <dbReference type="Proteomes" id="UP000076871"/>
    </source>
</evidence>
<feature type="compositionally biased region" description="Low complexity" evidence="8">
    <location>
        <begin position="951"/>
        <end position="971"/>
    </location>
</feature>
<dbReference type="AlphaFoldDB" id="A0A165DQJ7"/>
<gene>
    <name evidence="11" type="ORF">LAESUDRAFT_813521</name>
</gene>
<feature type="compositionally biased region" description="Polar residues" evidence="8">
    <location>
        <begin position="726"/>
        <end position="742"/>
    </location>
</feature>
<dbReference type="CDD" id="cd07651">
    <property type="entry name" value="F-BAR_PombeCdc15_like"/>
    <property type="match status" value="1"/>
</dbReference>
<dbReference type="InterPro" id="IPR001060">
    <property type="entry name" value="FCH_dom"/>
</dbReference>
<dbReference type="OrthoDB" id="19092at2759"/>
<proteinExistence type="predicted"/>
<dbReference type="InParanoid" id="A0A165DQJ7"/>
<evidence type="ECO:0000313" key="11">
    <source>
        <dbReference type="EMBL" id="KZT05408.1"/>
    </source>
</evidence>
<evidence type="ECO:0000259" key="9">
    <source>
        <dbReference type="PROSITE" id="PS50002"/>
    </source>
</evidence>
<evidence type="ECO:0000256" key="5">
    <source>
        <dbReference type="ARBA" id="ARBA00023212"/>
    </source>
</evidence>
<name>A0A165DQJ7_9APHY</name>
<dbReference type="GO" id="GO:0030036">
    <property type="term" value="P:actin cytoskeleton organization"/>
    <property type="evidence" value="ECO:0007669"/>
    <property type="project" value="UniProtKB-ARBA"/>
</dbReference>
<evidence type="ECO:0000256" key="2">
    <source>
        <dbReference type="ARBA" id="ARBA00022443"/>
    </source>
</evidence>
<dbReference type="Proteomes" id="UP000076871">
    <property type="component" value="Unassembled WGS sequence"/>
</dbReference>
<organism evidence="11 12">
    <name type="scientific">Laetiporus sulphureus 93-53</name>
    <dbReference type="NCBI Taxonomy" id="1314785"/>
    <lineage>
        <taxon>Eukaryota</taxon>
        <taxon>Fungi</taxon>
        <taxon>Dikarya</taxon>
        <taxon>Basidiomycota</taxon>
        <taxon>Agaricomycotina</taxon>
        <taxon>Agaricomycetes</taxon>
        <taxon>Polyporales</taxon>
        <taxon>Laetiporus</taxon>
    </lineage>
</organism>
<dbReference type="FunCoup" id="A0A165DQJ7">
    <property type="interactions" value="26"/>
</dbReference>
<evidence type="ECO:0000256" key="3">
    <source>
        <dbReference type="ARBA" id="ARBA00022490"/>
    </source>
</evidence>
<feature type="compositionally biased region" description="Polar residues" evidence="8">
    <location>
        <begin position="305"/>
        <end position="321"/>
    </location>
</feature>
<keyword evidence="3" id="KW-0963">Cytoplasm</keyword>
<evidence type="ECO:0000256" key="6">
    <source>
        <dbReference type="PROSITE-ProRule" id="PRU00192"/>
    </source>
</evidence>
<feature type="compositionally biased region" description="Pro residues" evidence="8">
    <location>
        <begin position="870"/>
        <end position="880"/>
    </location>
</feature>
<keyword evidence="12" id="KW-1185">Reference proteome</keyword>
<keyword evidence="4" id="KW-0597">Phosphoprotein</keyword>
<evidence type="ECO:0008006" key="13">
    <source>
        <dbReference type="Google" id="ProtNLM"/>
    </source>
</evidence>
<feature type="compositionally biased region" description="Low complexity" evidence="8">
    <location>
        <begin position="707"/>
        <end position="725"/>
    </location>
</feature>
<feature type="region of interest" description="Disordered" evidence="8">
    <location>
        <begin position="439"/>
        <end position="798"/>
    </location>
</feature>